<sequence>MKPYVHTVRRGSLMLVVLLLLGGCSLFDRGHRSSPTAPGNLEQLANFAVSRGTSDQFEVDTSAAGVLRVNIPSAGDYLLTYTTTSGAWNIVLRASDKALITIGLMPGDIAQNASLQQGTIRSGATPVSQSGAVTFYSWPGDPWQTVFTLPGGVPVSPPSSSPAPVATIPGASTVQYTIREGRGSFDVDIPLPGDYRLTYATNVGTFDLVFRATANATMSIALLSGDALQGTSMQQGTIIVNTGGVPFSSTVTAFAWPGSPLAWNEVFVPGSAAVSPAPIPSQTTSIVTIGDSITAGIGSSSGGYPAMLEAKLRAAGYNVSVRNEGIPGADSGLADINFEADVRGANIVLIMIGTNDIGCPSCCIRPYDCQTLSHISSMLDKALRAGITPIISTVTPKRAGDILDWANPGIEDLNAQIYAVAAQRNVRVVDNHRAILTQGGNALFADKHHLNDRGYDVMANEWFNVLVSLL</sequence>
<dbReference type="Gene3D" id="3.40.50.1110">
    <property type="entry name" value="SGNH hydrolase"/>
    <property type="match status" value="1"/>
</dbReference>
<comment type="caution">
    <text evidence="2">The sequence shown here is derived from an EMBL/GenBank/DDBJ whole genome shotgun (WGS) entry which is preliminary data.</text>
</comment>
<dbReference type="PANTHER" id="PTHR30383:SF5">
    <property type="entry name" value="SGNH HYDROLASE-TYPE ESTERASE DOMAIN-CONTAINING PROTEIN"/>
    <property type="match status" value="1"/>
</dbReference>
<dbReference type="InterPro" id="IPR036514">
    <property type="entry name" value="SGNH_hydro_sf"/>
</dbReference>
<protein>
    <recommendedName>
        <fullName evidence="1">SGNH hydrolase-type esterase domain-containing protein</fullName>
    </recommendedName>
</protein>
<dbReference type="InterPro" id="IPR013830">
    <property type="entry name" value="SGNH_hydro"/>
</dbReference>
<dbReference type="EMBL" id="WJJP01000161">
    <property type="protein sequence ID" value="MBD3323933.1"/>
    <property type="molecule type" value="Genomic_DNA"/>
</dbReference>
<dbReference type="SUPFAM" id="SSF52266">
    <property type="entry name" value="SGNH hydrolase"/>
    <property type="match status" value="1"/>
</dbReference>
<dbReference type="Proteomes" id="UP000649604">
    <property type="component" value="Unassembled WGS sequence"/>
</dbReference>
<dbReference type="InterPro" id="IPR051532">
    <property type="entry name" value="Ester_Hydrolysis_Enzymes"/>
</dbReference>
<feature type="domain" description="SGNH hydrolase-type esterase" evidence="1">
    <location>
        <begin position="289"/>
        <end position="456"/>
    </location>
</feature>
<dbReference type="Pfam" id="PF13472">
    <property type="entry name" value="Lipase_GDSL_2"/>
    <property type="match status" value="1"/>
</dbReference>
<organism evidence="2 3">
    <name type="scientific">candidate division KSB3 bacterium</name>
    <dbReference type="NCBI Taxonomy" id="2044937"/>
    <lineage>
        <taxon>Bacteria</taxon>
        <taxon>candidate division KSB3</taxon>
    </lineage>
</organism>
<dbReference type="GO" id="GO:0004622">
    <property type="term" value="F:phosphatidylcholine lysophospholipase activity"/>
    <property type="evidence" value="ECO:0007669"/>
    <property type="project" value="TreeGrafter"/>
</dbReference>
<evidence type="ECO:0000259" key="1">
    <source>
        <dbReference type="Pfam" id="PF13472"/>
    </source>
</evidence>
<accession>A0A9D5JTI1</accession>
<dbReference type="AlphaFoldDB" id="A0A9D5JTI1"/>
<gene>
    <name evidence="2" type="ORF">GF339_05075</name>
</gene>
<reference evidence="2" key="1">
    <citation type="submission" date="2019-11" db="EMBL/GenBank/DDBJ databases">
        <title>Microbial mats filling the niche in hypersaline microbial mats.</title>
        <authorList>
            <person name="Wong H.L."/>
            <person name="Macleod F.I."/>
            <person name="White R.A. III"/>
            <person name="Burns B.P."/>
        </authorList>
    </citation>
    <scope>NUCLEOTIDE SEQUENCE</scope>
    <source>
        <strain evidence="2">Rbin_158</strain>
    </source>
</reference>
<proteinExistence type="predicted"/>
<evidence type="ECO:0000313" key="2">
    <source>
        <dbReference type="EMBL" id="MBD3323933.1"/>
    </source>
</evidence>
<dbReference type="PROSITE" id="PS51257">
    <property type="entry name" value="PROKAR_LIPOPROTEIN"/>
    <property type="match status" value="1"/>
</dbReference>
<name>A0A9D5JTI1_9BACT</name>
<evidence type="ECO:0000313" key="3">
    <source>
        <dbReference type="Proteomes" id="UP000649604"/>
    </source>
</evidence>
<dbReference type="PANTHER" id="PTHR30383">
    <property type="entry name" value="THIOESTERASE 1/PROTEASE 1/LYSOPHOSPHOLIPASE L1"/>
    <property type="match status" value="1"/>
</dbReference>